<reference evidence="4" key="3">
    <citation type="submission" date="2025-09" db="UniProtKB">
        <authorList>
            <consortium name="Ensembl"/>
        </authorList>
    </citation>
    <scope>IDENTIFICATION</scope>
</reference>
<evidence type="ECO:0000313" key="4">
    <source>
        <dbReference type="Ensembl" id="ENSGACP00000057522.1"/>
    </source>
</evidence>
<evidence type="ECO:0000256" key="3">
    <source>
        <dbReference type="SAM" id="SignalP"/>
    </source>
</evidence>
<feature type="region of interest" description="Disordered" evidence="2">
    <location>
        <begin position="166"/>
        <end position="300"/>
    </location>
</feature>
<keyword evidence="1" id="KW-0175">Coiled coil</keyword>
<sequence>MKASHVLPVTLLISTALVGITKIREMNQDKDKRQHVFQDIKLRVTYDVLQDYQSTLEETRTLLEKTQSAQKALEEEVKLLQVKANRAKGDVDVCVAGKKPANDELVSVEIELKNLEAEHKKVMSALGTELENQKKQLAARSAVCGFLKPGSQPPSQLCSKEGIVEGPKEEAPKAEAPKPEEPKAEAPKPEEPKAEPPKPEEPKAEAPKPEEPKAEAPKPEEPKAEAPKPEEPKAEAPKPEAPKAEAPKPEAPKAEAPKPEAPKAEAPKPEAPKVEAPKPEEPKAEAPKQEVPQANAPKKR</sequence>
<name>A0AAQ4R3A0_GASAC</name>
<evidence type="ECO:0000313" key="5">
    <source>
        <dbReference type="Proteomes" id="UP000007635"/>
    </source>
</evidence>
<evidence type="ECO:0000256" key="1">
    <source>
        <dbReference type="SAM" id="Coils"/>
    </source>
</evidence>
<feature type="chain" id="PRO_5042979181" evidence="3">
    <location>
        <begin position="24"/>
        <end position="300"/>
    </location>
</feature>
<organism evidence="4 5">
    <name type="scientific">Gasterosteus aculeatus aculeatus</name>
    <name type="common">three-spined stickleback</name>
    <dbReference type="NCBI Taxonomy" id="481459"/>
    <lineage>
        <taxon>Eukaryota</taxon>
        <taxon>Metazoa</taxon>
        <taxon>Chordata</taxon>
        <taxon>Craniata</taxon>
        <taxon>Vertebrata</taxon>
        <taxon>Euteleostomi</taxon>
        <taxon>Actinopterygii</taxon>
        <taxon>Neopterygii</taxon>
        <taxon>Teleostei</taxon>
        <taxon>Neoteleostei</taxon>
        <taxon>Acanthomorphata</taxon>
        <taxon>Eupercaria</taxon>
        <taxon>Perciformes</taxon>
        <taxon>Cottioidei</taxon>
        <taxon>Gasterosteales</taxon>
        <taxon>Gasterosteidae</taxon>
        <taxon>Gasterosteus</taxon>
    </lineage>
</organism>
<accession>A0AAQ4R3A0</accession>
<dbReference type="Ensembl" id="ENSGACT00000081121.1">
    <property type="protein sequence ID" value="ENSGACP00000057522.1"/>
    <property type="gene ID" value="ENSGACG00000012251.2"/>
</dbReference>
<feature type="signal peptide" evidence="3">
    <location>
        <begin position="1"/>
        <end position="23"/>
    </location>
</feature>
<dbReference type="Proteomes" id="UP000007635">
    <property type="component" value="Chromosome XX"/>
</dbReference>
<feature type="compositionally biased region" description="Basic and acidic residues" evidence="2">
    <location>
        <begin position="166"/>
        <end position="288"/>
    </location>
</feature>
<keyword evidence="5" id="KW-1185">Reference proteome</keyword>
<evidence type="ECO:0000256" key="2">
    <source>
        <dbReference type="SAM" id="MobiDB-lite"/>
    </source>
</evidence>
<protein>
    <submittedName>
        <fullName evidence="4">Uncharacterized protein</fullName>
    </submittedName>
</protein>
<dbReference type="GeneTree" id="ENSGT00620000088774"/>
<proteinExistence type="predicted"/>
<dbReference type="AlphaFoldDB" id="A0AAQ4R3A0"/>
<feature type="coiled-coil region" evidence="1">
    <location>
        <begin position="49"/>
        <end position="125"/>
    </location>
</feature>
<reference evidence="4 5" key="1">
    <citation type="journal article" date="2021" name="G3 (Bethesda)">
        <title>Improved contiguity of the threespine stickleback genome using long-read sequencing.</title>
        <authorList>
            <person name="Nath S."/>
            <person name="Shaw D.E."/>
            <person name="White M.A."/>
        </authorList>
    </citation>
    <scope>NUCLEOTIDE SEQUENCE [LARGE SCALE GENOMIC DNA]</scope>
    <source>
        <strain evidence="4 5">Lake Benthic</strain>
    </source>
</reference>
<keyword evidence="3" id="KW-0732">Signal</keyword>
<reference evidence="4" key="2">
    <citation type="submission" date="2025-08" db="UniProtKB">
        <authorList>
            <consortium name="Ensembl"/>
        </authorList>
    </citation>
    <scope>IDENTIFICATION</scope>
</reference>